<reference evidence="2 3" key="1">
    <citation type="submission" date="2014-06" db="EMBL/GenBank/DDBJ databases">
        <authorList>
            <consortium name="DOE Joint Genome Institute"/>
            <person name="Kuo A."/>
            <person name="Kohler A."/>
            <person name="Nagy L.G."/>
            <person name="Floudas D."/>
            <person name="Copeland A."/>
            <person name="Barry K.W."/>
            <person name="Cichocki N."/>
            <person name="Veneault-Fourrey C."/>
            <person name="LaButti K."/>
            <person name="Lindquist E.A."/>
            <person name="Lipzen A."/>
            <person name="Lundell T."/>
            <person name="Morin E."/>
            <person name="Murat C."/>
            <person name="Sun H."/>
            <person name="Tunlid A."/>
            <person name="Henrissat B."/>
            <person name="Grigoriev I.V."/>
            <person name="Hibbett D.S."/>
            <person name="Martin F."/>
            <person name="Nordberg H.P."/>
            <person name="Cantor M.N."/>
            <person name="Hua S.X."/>
        </authorList>
    </citation>
    <scope>NUCLEOTIDE SEQUENCE [LARGE SCALE GENOMIC DNA]</scope>
    <source>
        <strain evidence="2 3">ATCC 200175</strain>
    </source>
</reference>
<dbReference type="HOGENOM" id="CLU_061596_0_0_1"/>
<sequence length="268" mass="28298">MAPGLCENCHKRPKFGTHRFCGKTCAAQAAARPAMQKQPKAKPGNVGHHNAAPVPQKAVQLCDYCGQKPKCSNFDYCGRSCATLANSTQTKQPIAQGWSATKQKTTGVPSASKNVPAPVPQVKPAGAPQAKAPVPQDDFSEEEDEEGDEEAEEADTDPDAYPSDPDSEEEPAAPAPAAAQPPTKNTPRGGKTSGPPKTSPGTCAIPGCGQPSHVDRNGARTDYCSLKHREKSVTLGLEAACILCQRYPQSTSDYFCSSACRNQSMTKT</sequence>
<feature type="compositionally biased region" description="Acidic residues" evidence="1">
    <location>
        <begin position="138"/>
        <end position="158"/>
    </location>
</feature>
<name>A0A0C9TXL1_PAXIN</name>
<evidence type="ECO:0000313" key="3">
    <source>
        <dbReference type="Proteomes" id="UP000053647"/>
    </source>
</evidence>
<keyword evidence="3" id="KW-1185">Reference proteome</keyword>
<evidence type="ECO:0000313" key="2">
    <source>
        <dbReference type="EMBL" id="KIJ12036.1"/>
    </source>
</evidence>
<dbReference type="OrthoDB" id="3171385at2759"/>
<reference evidence="3" key="2">
    <citation type="submission" date="2015-01" db="EMBL/GenBank/DDBJ databases">
        <title>Evolutionary Origins and Diversification of the Mycorrhizal Mutualists.</title>
        <authorList>
            <consortium name="DOE Joint Genome Institute"/>
            <consortium name="Mycorrhizal Genomics Consortium"/>
            <person name="Kohler A."/>
            <person name="Kuo A."/>
            <person name="Nagy L.G."/>
            <person name="Floudas D."/>
            <person name="Copeland A."/>
            <person name="Barry K.W."/>
            <person name="Cichocki N."/>
            <person name="Veneault-Fourrey C."/>
            <person name="LaButti K."/>
            <person name="Lindquist E.A."/>
            <person name="Lipzen A."/>
            <person name="Lundell T."/>
            <person name="Morin E."/>
            <person name="Murat C."/>
            <person name="Riley R."/>
            <person name="Ohm R."/>
            <person name="Sun H."/>
            <person name="Tunlid A."/>
            <person name="Henrissat B."/>
            <person name="Grigoriev I.V."/>
            <person name="Hibbett D.S."/>
            <person name="Martin F."/>
        </authorList>
    </citation>
    <scope>NUCLEOTIDE SEQUENCE [LARGE SCALE GENOMIC DNA]</scope>
    <source>
        <strain evidence="3">ATCC 200175</strain>
    </source>
</reference>
<dbReference type="AlphaFoldDB" id="A0A0C9TXL1"/>
<dbReference type="Proteomes" id="UP000053647">
    <property type="component" value="Unassembled WGS sequence"/>
</dbReference>
<organism evidence="2 3">
    <name type="scientific">Paxillus involutus ATCC 200175</name>
    <dbReference type="NCBI Taxonomy" id="664439"/>
    <lineage>
        <taxon>Eukaryota</taxon>
        <taxon>Fungi</taxon>
        <taxon>Dikarya</taxon>
        <taxon>Basidiomycota</taxon>
        <taxon>Agaricomycotina</taxon>
        <taxon>Agaricomycetes</taxon>
        <taxon>Agaricomycetidae</taxon>
        <taxon>Boletales</taxon>
        <taxon>Paxilineae</taxon>
        <taxon>Paxillaceae</taxon>
        <taxon>Paxillus</taxon>
    </lineage>
</organism>
<proteinExistence type="predicted"/>
<evidence type="ECO:0000256" key="1">
    <source>
        <dbReference type="SAM" id="MobiDB-lite"/>
    </source>
</evidence>
<feature type="compositionally biased region" description="Polar residues" evidence="1">
    <location>
        <begin position="88"/>
        <end position="113"/>
    </location>
</feature>
<protein>
    <submittedName>
        <fullName evidence="2">Uncharacterized protein</fullName>
    </submittedName>
</protein>
<feature type="region of interest" description="Disordered" evidence="1">
    <location>
        <begin position="88"/>
        <end position="217"/>
    </location>
</feature>
<gene>
    <name evidence="2" type="ORF">PAXINDRAFT_171436</name>
</gene>
<dbReference type="EMBL" id="KN819369">
    <property type="protein sequence ID" value="KIJ12036.1"/>
    <property type="molecule type" value="Genomic_DNA"/>
</dbReference>
<accession>A0A0C9TXL1</accession>